<accession>A0ABD2BPY8</accession>
<evidence type="ECO:0000256" key="1">
    <source>
        <dbReference type="SAM" id="MobiDB-lite"/>
    </source>
</evidence>
<sequence>MNHTVEIGRMRGARGGGWDGWTDWQAIRAELRWPAILDVVGSVVPNQARGFSLVRPSDEANETRGEVPAGKMERVAEANGREKGGEGGGGEVEGGGEEGERGGEEMEAMVVVRMIVIHLNVDWHVSCMNFVCIEKSARPEGCMLQEDYPNISLFISQQTDRIDNERKESRDNGNTGSRSNNVPSSSGYSGDVTVTDTKNR</sequence>
<evidence type="ECO:0000313" key="2">
    <source>
        <dbReference type="EMBL" id="KAL2734343.1"/>
    </source>
</evidence>
<feature type="compositionally biased region" description="Basic and acidic residues" evidence="1">
    <location>
        <begin position="160"/>
        <end position="171"/>
    </location>
</feature>
<feature type="region of interest" description="Disordered" evidence="1">
    <location>
        <begin position="156"/>
        <end position="200"/>
    </location>
</feature>
<feature type="compositionally biased region" description="Polar residues" evidence="1">
    <location>
        <begin position="172"/>
        <end position="200"/>
    </location>
</feature>
<name>A0ABD2BPY8_VESSQ</name>
<dbReference type="EMBL" id="JAUDFV010000074">
    <property type="protein sequence ID" value="KAL2734343.1"/>
    <property type="molecule type" value="Genomic_DNA"/>
</dbReference>
<dbReference type="Proteomes" id="UP001607302">
    <property type="component" value="Unassembled WGS sequence"/>
</dbReference>
<proteinExistence type="predicted"/>
<comment type="caution">
    <text evidence="2">The sequence shown here is derived from an EMBL/GenBank/DDBJ whole genome shotgun (WGS) entry which is preliminary data.</text>
</comment>
<evidence type="ECO:0000313" key="3">
    <source>
        <dbReference type="Proteomes" id="UP001607302"/>
    </source>
</evidence>
<gene>
    <name evidence="2" type="ORF">V1478_004041</name>
</gene>
<keyword evidence="3" id="KW-1185">Reference proteome</keyword>
<organism evidence="2 3">
    <name type="scientific">Vespula squamosa</name>
    <name type="common">Southern yellow jacket</name>
    <name type="synonym">Wasp</name>
    <dbReference type="NCBI Taxonomy" id="30214"/>
    <lineage>
        <taxon>Eukaryota</taxon>
        <taxon>Metazoa</taxon>
        <taxon>Ecdysozoa</taxon>
        <taxon>Arthropoda</taxon>
        <taxon>Hexapoda</taxon>
        <taxon>Insecta</taxon>
        <taxon>Pterygota</taxon>
        <taxon>Neoptera</taxon>
        <taxon>Endopterygota</taxon>
        <taxon>Hymenoptera</taxon>
        <taxon>Apocrita</taxon>
        <taxon>Aculeata</taxon>
        <taxon>Vespoidea</taxon>
        <taxon>Vespidae</taxon>
        <taxon>Vespinae</taxon>
        <taxon>Vespula</taxon>
    </lineage>
</organism>
<reference evidence="2 3" key="1">
    <citation type="journal article" date="2024" name="Ann. Entomol. Soc. Am.">
        <title>Genomic analyses of the southern and eastern yellowjacket wasps (Hymenoptera: Vespidae) reveal evolutionary signatures of social life.</title>
        <authorList>
            <person name="Catto M.A."/>
            <person name="Caine P.B."/>
            <person name="Orr S.E."/>
            <person name="Hunt B.G."/>
            <person name="Goodisman M.A.D."/>
        </authorList>
    </citation>
    <scope>NUCLEOTIDE SEQUENCE [LARGE SCALE GENOMIC DNA]</scope>
    <source>
        <strain evidence="2">233</strain>
        <tissue evidence="2">Head and thorax</tissue>
    </source>
</reference>
<dbReference type="AlphaFoldDB" id="A0ABD2BPY8"/>
<feature type="region of interest" description="Disordered" evidence="1">
    <location>
        <begin position="78"/>
        <end position="103"/>
    </location>
</feature>
<protein>
    <submittedName>
        <fullName evidence="2">Uncharacterized protein</fullName>
    </submittedName>
</protein>